<organism evidence="4">
    <name type="scientific">Cyanothece sp. (strain PCC 7425 / ATCC 29141)</name>
    <dbReference type="NCBI Taxonomy" id="395961"/>
    <lineage>
        <taxon>Bacteria</taxon>
        <taxon>Bacillati</taxon>
        <taxon>Cyanobacteriota</taxon>
        <taxon>Cyanophyceae</taxon>
        <taxon>Gomontiellales</taxon>
        <taxon>Cyanothecaceae</taxon>
        <taxon>Cyanothece</taxon>
    </lineage>
</organism>
<dbReference type="eggNOG" id="COG1596">
    <property type="taxonomic scope" value="Bacteria"/>
</dbReference>
<gene>
    <name evidence="4" type="ordered locus">Cyan7425_2678</name>
</gene>
<dbReference type="AlphaFoldDB" id="B8HJS4"/>
<dbReference type="PANTHER" id="PTHR33619">
    <property type="entry name" value="POLYSACCHARIDE EXPORT PROTEIN GFCE-RELATED"/>
    <property type="match status" value="1"/>
</dbReference>
<dbReference type="Gene3D" id="3.10.560.10">
    <property type="entry name" value="Outer membrane lipoprotein wza domain like"/>
    <property type="match status" value="1"/>
</dbReference>
<dbReference type="EMBL" id="CP001344">
    <property type="protein sequence ID" value="ACL45027.1"/>
    <property type="molecule type" value="Genomic_DNA"/>
</dbReference>
<dbReference type="PANTHER" id="PTHR33619:SF3">
    <property type="entry name" value="POLYSACCHARIDE EXPORT PROTEIN GFCE-RELATED"/>
    <property type="match status" value="1"/>
</dbReference>
<keyword evidence="1 2" id="KW-0732">Signal</keyword>
<accession>B8HJS4</accession>
<dbReference type="InterPro" id="IPR003715">
    <property type="entry name" value="Poly_export_N"/>
</dbReference>
<evidence type="ECO:0000259" key="3">
    <source>
        <dbReference type="Pfam" id="PF02563"/>
    </source>
</evidence>
<dbReference type="OrthoDB" id="494751at2"/>
<evidence type="ECO:0000256" key="2">
    <source>
        <dbReference type="SAM" id="SignalP"/>
    </source>
</evidence>
<dbReference type="STRING" id="395961.Cyan7425_2678"/>
<feature type="chain" id="PRO_5002870979" evidence="2">
    <location>
        <begin position="20"/>
        <end position="347"/>
    </location>
</feature>
<feature type="signal peptide" evidence="2">
    <location>
        <begin position="1"/>
        <end position="19"/>
    </location>
</feature>
<sequence length="347" mass="37462">MFYPIPVLLLATIASLAWAAASFALPLSPGDRLKLSIPEGEEFNGIYEVNLEGNLEIPYLPPLPAAGLEPQQVQRNLTQALLQGGLFQSNFLRVSLNVVQWAPIQVYVSGATYVPGRVLINEQSDAQQTQPPVPLTGQYPPRRYLAVALREAGGIRPTADITAIQLIRQGQTRSFDLSGVLTGEPVEDVPLIAGDRIIVPDTGQINNALVRPSQITPIGVKIFLSNLTVPATGNAISGISRDATSFPYGSRFSQAVVAANCAGGTRGTNAGRRALLVNTDQLTGKTSYLERRVDDVLKESSSNADNPYLMANDAVVCYDSNFVQFRDIMQSLSQFVFPIPLIRGLMP</sequence>
<name>B8HJS4_CYAP4</name>
<reference evidence="4" key="1">
    <citation type="submission" date="2009-01" db="EMBL/GenBank/DDBJ databases">
        <title>Complete sequence of chromosome Cyanothece sp. PCC 7425.</title>
        <authorList>
            <consortium name="US DOE Joint Genome Institute"/>
            <person name="Lucas S."/>
            <person name="Copeland A."/>
            <person name="Lapidus A."/>
            <person name="Glavina del Rio T."/>
            <person name="Dalin E."/>
            <person name="Tice H."/>
            <person name="Bruce D."/>
            <person name="Goodwin L."/>
            <person name="Pitluck S."/>
            <person name="Sims D."/>
            <person name="Meineke L."/>
            <person name="Brettin T."/>
            <person name="Detter J.C."/>
            <person name="Han C."/>
            <person name="Larimer F."/>
            <person name="Land M."/>
            <person name="Hauser L."/>
            <person name="Kyrpides N."/>
            <person name="Ovchinnikova G."/>
            <person name="Liberton M."/>
            <person name="Stoeckel J."/>
            <person name="Banerjee A."/>
            <person name="Singh A."/>
            <person name="Page L."/>
            <person name="Sato H."/>
            <person name="Zhao L."/>
            <person name="Sherman L."/>
            <person name="Pakrasi H."/>
            <person name="Richardson P."/>
        </authorList>
    </citation>
    <scope>NUCLEOTIDE SEQUENCE</scope>
    <source>
        <strain evidence="4">PCC 7425</strain>
    </source>
</reference>
<dbReference type="HOGENOM" id="CLU_054170_0_0_3"/>
<evidence type="ECO:0000256" key="1">
    <source>
        <dbReference type="ARBA" id="ARBA00022729"/>
    </source>
</evidence>
<dbReference type="KEGG" id="cyn:Cyan7425_2678"/>
<dbReference type="InterPro" id="IPR049712">
    <property type="entry name" value="Poly_export"/>
</dbReference>
<proteinExistence type="predicted"/>
<dbReference type="Pfam" id="PF02563">
    <property type="entry name" value="Poly_export"/>
    <property type="match status" value="1"/>
</dbReference>
<feature type="domain" description="Polysaccharide export protein N-terminal" evidence="3">
    <location>
        <begin position="26"/>
        <end position="88"/>
    </location>
</feature>
<dbReference type="GO" id="GO:0015159">
    <property type="term" value="F:polysaccharide transmembrane transporter activity"/>
    <property type="evidence" value="ECO:0007669"/>
    <property type="project" value="InterPro"/>
</dbReference>
<evidence type="ECO:0000313" key="4">
    <source>
        <dbReference type="EMBL" id="ACL45027.1"/>
    </source>
</evidence>
<protein>
    <submittedName>
        <fullName evidence="4">Polysaccharide export protein</fullName>
    </submittedName>
</protein>